<dbReference type="Proteomes" id="UP001241571">
    <property type="component" value="Unassembled WGS sequence"/>
</dbReference>
<dbReference type="AlphaFoldDB" id="A0ABD4ZSN7"/>
<sequence length="222" mass="25804">MRTPEFTKLLRLLNNHPEFSAVIDHDCDAEIISYGMSLWKKWEEKEIHNTDDLDRAFLSIEDLNISEKASPRVKEILQMVLDGFSSVEIRNKFSITSPQLSQLKSKYGLTKKVKGVRNAGNTKYSFDHEQLKKDLIKFNSIRKTAEAYGIPEESLRGYMKRNGINFKRKSAAERVTKEQVKEAILKFATKREAARFLSIQGKDFNRVLKKHNLDWEREKHAA</sequence>
<accession>A0ABD4ZSN7</accession>
<evidence type="ECO:0000313" key="2">
    <source>
        <dbReference type="Proteomes" id="UP001241571"/>
    </source>
</evidence>
<name>A0ABD4ZSN7_ENTGA</name>
<reference evidence="1 2" key="1">
    <citation type="submission" date="2023-06" db="EMBL/GenBank/DDBJ databases">
        <title>Acute promotion of culturable opportunistic pathogens and persistent increase of antibiotic resistance following antibiotic exposure in mouse gut microbiota.</title>
        <authorList>
            <person name="Li L."/>
            <person name="Wang B."/>
            <person name="Sun Y."/>
            <person name="Wang M."/>
            <person name="Xu H."/>
        </authorList>
    </citation>
    <scope>NUCLEOTIDE SEQUENCE [LARGE SCALE GENOMIC DNA]</scope>
    <source>
        <strain evidence="1 2">CRI2_2</strain>
    </source>
</reference>
<organism evidence="1 2">
    <name type="scientific">Enterococcus gallinarum</name>
    <dbReference type="NCBI Taxonomy" id="1353"/>
    <lineage>
        <taxon>Bacteria</taxon>
        <taxon>Bacillati</taxon>
        <taxon>Bacillota</taxon>
        <taxon>Bacilli</taxon>
        <taxon>Lactobacillales</taxon>
        <taxon>Enterococcaceae</taxon>
        <taxon>Enterococcus</taxon>
    </lineage>
</organism>
<gene>
    <name evidence="1" type="ORF">QRX88_08565</name>
</gene>
<evidence type="ECO:0000313" key="1">
    <source>
        <dbReference type="EMBL" id="MDL4935764.1"/>
    </source>
</evidence>
<dbReference type="RefSeq" id="WP_285905915.1">
    <property type="nucleotide sequence ID" value="NZ_JASUBC010000002.1"/>
</dbReference>
<dbReference type="EMBL" id="JASUBT010000005">
    <property type="protein sequence ID" value="MDL4935764.1"/>
    <property type="molecule type" value="Genomic_DNA"/>
</dbReference>
<protein>
    <recommendedName>
        <fullName evidence="3">Transcriptional regulator</fullName>
    </recommendedName>
</protein>
<proteinExistence type="predicted"/>
<evidence type="ECO:0008006" key="3">
    <source>
        <dbReference type="Google" id="ProtNLM"/>
    </source>
</evidence>
<comment type="caution">
    <text evidence="1">The sequence shown here is derived from an EMBL/GenBank/DDBJ whole genome shotgun (WGS) entry which is preliminary data.</text>
</comment>